<comment type="caution">
    <text evidence="2">The sequence shown here is derived from an EMBL/GenBank/DDBJ whole genome shotgun (WGS) entry which is preliminary data.</text>
</comment>
<evidence type="ECO:0000256" key="1">
    <source>
        <dbReference type="SAM" id="MobiDB-lite"/>
    </source>
</evidence>
<feature type="region of interest" description="Disordered" evidence="1">
    <location>
        <begin position="48"/>
        <end position="70"/>
    </location>
</feature>
<evidence type="ECO:0000313" key="3">
    <source>
        <dbReference type="Proteomes" id="UP000051439"/>
    </source>
</evidence>
<protein>
    <submittedName>
        <fullName evidence="2">Uncharacterized protein</fullName>
    </submittedName>
</protein>
<accession>A0A0R1NQJ9</accession>
<organism evidence="2 3">
    <name type="scientific">Lentilactobacillus kisonensis DSM 19906 = JCM 15041</name>
    <dbReference type="NCBI Taxonomy" id="1423766"/>
    <lineage>
        <taxon>Bacteria</taxon>
        <taxon>Bacillati</taxon>
        <taxon>Bacillota</taxon>
        <taxon>Bacilli</taxon>
        <taxon>Lactobacillales</taxon>
        <taxon>Lactobacillaceae</taxon>
        <taxon>Lentilactobacillus</taxon>
    </lineage>
</organism>
<keyword evidence="3" id="KW-1185">Reference proteome</keyword>
<dbReference type="EMBL" id="AZEB01000007">
    <property type="protein sequence ID" value="KRL22374.1"/>
    <property type="molecule type" value="Genomic_DNA"/>
</dbReference>
<dbReference type="AlphaFoldDB" id="A0A0R1NQJ9"/>
<dbReference type="PATRIC" id="fig|1423766.4.peg.2614"/>
<dbReference type="RefSeq" id="WP_008857753.1">
    <property type="nucleotide sequence ID" value="NZ_AZEB01000007.1"/>
</dbReference>
<reference evidence="2 3" key="1">
    <citation type="journal article" date="2015" name="Genome Announc.">
        <title>Expanding the biotechnology potential of lactobacilli through comparative genomics of 213 strains and associated genera.</title>
        <authorList>
            <person name="Sun Z."/>
            <person name="Harris H.M."/>
            <person name="McCann A."/>
            <person name="Guo C."/>
            <person name="Argimon S."/>
            <person name="Zhang W."/>
            <person name="Yang X."/>
            <person name="Jeffery I.B."/>
            <person name="Cooney J.C."/>
            <person name="Kagawa T.F."/>
            <person name="Liu W."/>
            <person name="Song Y."/>
            <person name="Salvetti E."/>
            <person name="Wrobel A."/>
            <person name="Rasinkangas P."/>
            <person name="Parkhill J."/>
            <person name="Rea M.C."/>
            <person name="O'Sullivan O."/>
            <person name="Ritari J."/>
            <person name="Douillard F.P."/>
            <person name="Paul Ross R."/>
            <person name="Yang R."/>
            <person name="Briner A.E."/>
            <person name="Felis G.E."/>
            <person name="de Vos W.M."/>
            <person name="Barrangou R."/>
            <person name="Klaenhammer T.R."/>
            <person name="Caufield P.W."/>
            <person name="Cui Y."/>
            <person name="Zhang H."/>
            <person name="O'Toole P.W."/>
        </authorList>
    </citation>
    <scope>NUCLEOTIDE SEQUENCE [LARGE SCALE GENOMIC DNA]</scope>
    <source>
        <strain evidence="2 3">DSM 19906</strain>
    </source>
</reference>
<dbReference type="Proteomes" id="UP000051439">
    <property type="component" value="Unassembled WGS sequence"/>
</dbReference>
<evidence type="ECO:0000313" key="2">
    <source>
        <dbReference type="EMBL" id="KRL22374.1"/>
    </source>
</evidence>
<proteinExistence type="predicted"/>
<sequence length="70" mass="8107">MSELAKYLKSEEEVKKIIHQMAEDLTVQDLVDLMGLPPMTDEQKKELARLEKEQRKAEDKEANAHKDKAL</sequence>
<name>A0A0R1NQJ9_9LACO</name>
<gene>
    <name evidence="2" type="ORF">FC98_GL002508</name>
</gene>